<evidence type="ECO:0000256" key="7">
    <source>
        <dbReference type="ARBA" id="ARBA00023136"/>
    </source>
</evidence>
<dbReference type="GO" id="GO:0016051">
    <property type="term" value="P:carbohydrate biosynthetic process"/>
    <property type="evidence" value="ECO:0007669"/>
    <property type="project" value="InterPro"/>
</dbReference>
<comment type="subcellular location">
    <subcellularLocation>
        <location evidence="1 9">Golgi apparatus membrane</location>
        <topology evidence="1 9">Single-pass type II membrane protein</topology>
    </subcellularLocation>
</comment>
<evidence type="ECO:0000256" key="5">
    <source>
        <dbReference type="ARBA" id="ARBA00022989"/>
    </source>
</evidence>
<comment type="similarity">
    <text evidence="2 9">Belongs to the sulfotransferase 2 family.</text>
</comment>
<reference evidence="10" key="1">
    <citation type="submission" date="2018-08" db="EMBL/GenBank/DDBJ databases">
        <authorList>
            <person name="Cornetti L."/>
        </authorList>
    </citation>
    <scope>NUCLEOTIDE SEQUENCE</scope>
    <source>
        <strain evidence="10">FI-BAL1-1</strain>
    </source>
</reference>
<dbReference type="AlphaFoldDB" id="A0A4Y7LQ59"/>
<evidence type="ECO:0000256" key="6">
    <source>
        <dbReference type="ARBA" id="ARBA00023034"/>
    </source>
</evidence>
<keyword evidence="9" id="KW-0735">Signal-anchor</keyword>
<accession>A0A4Y7LQ59</accession>
<keyword evidence="9" id="KW-0119">Carbohydrate metabolism</keyword>
<evidence type="ECO:0000256" key="3">
    <source>
        <dbReference type="ARBA" id="ARBA00022679"/>
    </source>
</evidence>
<sequence length="345" mass="41082">MRVMLFRRCRQLVLLFSLVIGLWLGAIVIQKKLPNPNLSNWRFYDLERSSQDSSASIYIPDKTLEVLQKEQADRKRLTNQACQLSPNNLDLDHVIENNKELLDHIIVDDEHQLLYCYIPKVACTNWKRLLMVVMGKANTTDPLSILADDSHRLHVFRRLDNYTSEEIRYRLDNFMKFMFVRHPFERLLSAYRNKFNQNYSSSEYFRSRYGRQIIKQYRSNASEESLAKGHDVTFGEFVQYIIDPRTLSRVSFNEHWRPMIDLCLPCTIQYNLIGKYETLLDDAWLVLEKARLSRLISFPRSERPSSTSQLIEEYTSQLSQDELLQLYHIYELDFRLFDYHHPGFE</sequence>
<evidence type="ECO:0000256" key="2">
    <source>
        <dbReference type="ARBA" id="ARBA00006339"/>
    </source>
</evidence>
<evidence type="ECO:0000256" key="1">
    <source>
        <dbReference type="ARBA" id="ARBA00004323"/>
    </source>
</evidence>
<dbReference type="EC" id="2.8.2.-" evidence="9"/>
<dbReference type="InterPro" id="IPR018011">
    <property type="entry name" value="Carb_sulfotrans_8-10"/>
</dbReference>
<dbReference type="InterPro" id="IPR005331">
    <property type="entry name" value="Sulfotransferase"/>
</dbReference>
<keyword evidence="5 9" id="KW-1133">Transmembrane helix</keyword>
<gene>
    <name evidence="10" type="primary">EOG090X0C3N</name>
</gene>
<proteinExistence type="evidence at transcript level"/>
<keyword evidence="3 9" id="KW-0808">Transferase</keyword>
<name>A0A4Y7LQ59_9CRUS</name>
<keyword evidence="6 9" id="KW-0333">Golgi apparatus</keyword>
<protein>
    <recommendedName>
        <fullName evidence="9">Carbohydrate sulfotransferase</fullName>
        <ecNumber evidence="9">2.8.2.-</ecNumber>
    </recommendedName>
</protein>
<evidence type="ECO:0000256" key="4">
    <source>
        <dbReference type="ARBA" id="ARBA00022692"/>
    </source>
</evidence>
<dbReference type="GO" id="GO:0000139">
    <property type="term" value="C:Golgi membrane"/>
    <property type="evidence" value="ECO:0007669"/>
    <property type="project" value="UniProtKB-SubCell"/>
</dbReference>
<organism evidence="10">
    <name type="scientific">Eubosmina coregoni</name>
    <dbReference type="NCBI Taxonomy" id="186181"/>
    <lineage>
        <taxon>Eukaryota</taxon>
        <taxon>Metazoa</taxon>
        <taxon>Ecdysozoa</taxon>
        <taxon>Arthropoda</taxon>
        <taxon>Crustacea</taxon>
        <taxon>Branchiopoda</taxon>
        <taxon>Diplostraca</taxon>
        <taxon>Cladocera</taxon>
        <taxon>Anomopoda</taxon>
        <taxon>Bosminidae</taxon>
        <taxon>Eubosmina</taxon>
    </lineage>
</organism>
<keyword evidence="4 9" id="KW-0812">Transmembrane</keyword>
<dbReference type="PANTHER" id="PTHR12137:SF54">
    <property type="entry name" value="CARBOHYDRATE SULFOTRANSFERASE"/>
    <property type="match status" value="1"/>
</dbReference>
<keyword evidence="8 9" id="KW-0325">Glycoprotein</keyword>
<evidence type="ECO:0000256" key="8">
    <source>
        <dbReference type="ARBA" id="ARBA00023180"/>
    </source>
</evidence>
<dbReference type="EMBL" id="LR000403">
    <property type="protein sequence ID" value="SVE70022.1"/>
    <property type="molecule type" value="mRNA"/>
</dbReference>
<evidence type="ECO:0000313" key="10">
    <source>
        <dbReference type="EMBL" id="SVE70022.1"/>
    </source>
</evidence>
<evidence type="ECO:0000256" key="9">
    <source>
        <dbReference type="RuleBase" id="RU364020"/>
    </source>
</evidence>
<dbReference type="GO" id="GO:0008146">
    <property type="term" value="F:sulfotransferase activity"/>
    <property type="evidence" value="ECO:0007669"/>
    <property type="project" value="InterPro"/>
</dbReference>
<keyword evidence="7 9" id="KW-0472">Membrane</keyword>
<dbReference type="Pfam" id="PF03567">
    <property type="entry name" value="Sulfotransfer_2"/>
    <property type="match status" value="1"/>
</dbReference>
<feature type="transmembrane region" description="Helical" evidence="9">
    <location>
        <begin position="12"/>
        <end position="29"/>
    </location>
</feature>
<dbReference type="PANTHER" id="PTHR12137">
    <property type="entry name" value="CARBOHYDRATE SULFOTRANSFERASE"/>
    <property type="match status" value="1"/>
</dbReference>